<comment type="caution">
    <text evidence="1">The sequence shown here is derived from an EMBL/GenBank/DDBJ whole genome shotgun (WGS) entry which is preliminary data.</text>
</comment>
<proteinExistence type="predicted"/>
<dbReference type="EMBL" id="JACIDE010000007">
    <property type="protein sequence ID" value="MBB4073649.1"/>
    <property type="molecule type" value="Genomic_DNA"/>
</dbReference>
<keyword evidence="2" id="KW-1185">Reference proteome</keyword>
<accession>A0A840DVU5</accession>
<organism evidence="1 2">
    <name type="scientific">Anoxybacteroides voinovskiense</name>
    <dbReference type="NCBI Taxonomy" id="230470"/>
    <lineage>
        <taxon>Bacteria</taxon>
        <taxon>Bacillati</taxon>
        <taxon>Bacillota</taxon>
        <taxon>Bacilli</taxon>
        <taxon>Bacillales</taxon>
        <taxon>Anoxybacillaceae</taxon>
        <taxon>Anoxybacteroides</taxon>
    </lineage>
</organism>
<evidence type="ECO:0000313" key="2">
    <source>
        <dbReference type="Proteomes" id="UP000559598"/>
    </source>
</evidence>
<dbReference type="AlphaFoldDB" id="A0A840DVU5"/>
<protein>
    <submittedName>
        <fullName evidence="1">Uncharacterized protein</fullName>
    </submittedName>
</protein>
<evidence type="ECO:0000313" key="1">
    <source>
        <dbReference type="EMBL" id="MBB4073649.1"/>
    </source>
</evidence>
<name>A0A840DVU5_9BACL</name>
<dbReference type="Proteomes" id="UP000559598">
    <property type="component" value="Unassembled WGS sequence"/>
</dbReference>
<sequence>MILNEEDLEIIRELLSIVACGYERETYYYHCCDANDIIKKIDEWRKDNANRVL</sequence>
<gene>
    <name evidence="1" type="ORF">GGR02_001411</name>
</gene>
<reference evidence="1 2" key="1">
    <citation type="submission" date="2020-08" db="EMBL/GenBank/DDBJ databases">
        <title>Genomic Encyclopedia of Type Strains, Phase IV (KMG-IV): sequencing the most valuable type-strain genomes for metagenomic binning, comparative biology and taxonomic classification.</title>
        <authorList>
            <person name="Goeker M."/>
        </authorList>
    </citation>
    <scope>NUCLEOTIDE SEQUENCE [LARGE SCALE GENOMIC DNA]</scope>
    <source>
        <strain evidence="1 2">DSM 17075</strain>
    </source>
</reference>